<dbReference type="KEGG" id="mfn:Ga0123462_1248"/>
<keyword evidence="1" id="KW-0732">Signal</keyword>
<feature type="signal peptide" evidence="1">
    <location>
        <begin position="1"/>
        <end position="27"/>
    </location>
</feature>
<organism evidence="2 3">
    <name type="scientific">Mariprofundus ferrinatatus</name>
    <dbReference type="NCBI Taxonomy" id="1921087"/>
    <lineage>
        <taxon>Bacteria</taxon>
        <taxon>Pseudomonadati</taxon>
        <taxon>Pseudomonadota</taxon>
        <taxon>Candidatius Mariprofundia</taxon>
        <taxon>Mariprofundales</taxon>
        <taxon>Mariprofundaceae</taxon>
        <taxon>Mariprofundus</taxon>
    </lineage>
</organism>
<evidence type="ECO:0000313" key="2">
    <source>
        <dbReference type="EMBL" id="ATX82112.1"/>
    </source>
</evidence>
<keyword evidence="3" id="KW-1185">Reference proteome</keyword>
<protein>
    <submittedName>
        <fullName evidence="2">Amino acid ABC transporter substrate-binding protein, PAAT family</fullName>
    </submittedName>
</protein>
<proteinExistence type="predicted"/>
<dbReference type="AlphaFoldDB" id="A0A2K8L4S5"/>
<accession>A0A2K8L4S5</accession>
<feature type="chain" id="PRO_5014985352" evidence="1">
    <location>
        <begin position="28"/>
        <end position="279"/>
    </location>
</feature>
<evidence type="ECO:0000313" key="3">
    <source>
        <dbReference type="Proteomes" id="UP000231637"/>
    </source>
</evidence>
<evidence type="ECO:0000256" key="1">
    <source>
        <dbReference type="SAM" id="SignalP"/>
    </source>
</evidence>
<dbReference type="RefSeq" id="WP_198507298.1">
    <property type="nucleotide sequence ID" value="NZ_CP018800.1"/>
</dbReference>
<gene>
    <name evidence="2" type="ORF">Ga0123462_1248</name>
</gene>
<reference evidence="2 3" key="1">
    <citation type="submission" date="2016-12" db="EMBL/GenBank/DDBJ databases">
        <title>Isolation and genomic insights into novel planktonic Zetaproteobacteria from stratified waters of the Chesapeake Bay.</title>
        <authorList>
            <person name="McAllister S.M."/>
            <person name="Kato S."/>
            <person name="Chan C.S."/>
            <person name="Chiu B.K."/>
            <person name="Field E.K."/>
        </authorList>
    </citation>
    <scope>NUCLEOTIDE SEQUENCE [LARGE SCALE GENOMIC DNA]</scope>
    <source>
        <strain evidence="2 3">CP-8</strain>
    </source>
</reference>
<sequence length="279" mass="30940">MKLQPLFGRLICGLAMLLALGAGNGLAGDRGSSISLDANESPPFWSESMPNDGLCGEIVHAASEAVGLVSQINYKPLKRMIEDDSNNDLGNPEFYMGNQDFAAVVPVCIYHVGLFYYAPNHAEKVEVSRIEDLKGYKVGILKGTMVDDSLFTTAGVTFEESYSQESLFKKLIRGRVDLVIEIDLVGKKIIDRLFPAEHDNFVATTIPGSAMPIAVLISADYPDAERVGALYRLGMARIKQSGRYREILETYYGKGKVPDQMDEEMKRFEYIYSLVEDQE</sequence>
<dbReference type="EMBL" id="CP018800">
    <property type="protein sequence ID" value="ATX82112.1"/>
    <property type="molecule type" value="Genomic_DNA"/>
</dbReference>
<dbReference type="Proteomes" id="UP000231637">
    <property type="component" value="Chromosome"/>
</dbReference>
<name>A0A2K8L4S5_9PROT</name>
<dbReference type="SUPFAM" id="SSF53850">
    <property type="entry name" value="Periplasmic binding protein-like II"/>
    <property type="match status" value="1"/>
</dbReference>
<dbReference type="Gene3D" id="3.40.190.10">
    <property type="entry name" value="Periplasmic binding protein-like II"/>
    <property type="match status" value="2"/>
</dbReference>